<dbReference type="SUPFAM" id="SSF81321">
    <property type="entry name" value="Family A G protein-coupled receptor-like"/>
    <property type="match status" value="1"/>
</dbReference>
<organism evidence="12 13">
    <name type="scientific">Knipowitschia caucasica</name>
    <name type="common">Caucasian dwarf goby</name>
    <name type="synonym">Pomatoschistus caucasicus</name>
    <dbReference type="NCBI Taxonomy" id="637954"/>
    <lineage>
        <taxon>Eukaryota</taxon>
        <taxon>Metazoa</taxon>
        <taxon>Chordata</taxon>
        <taxon>Craniata</taxon>
        <taxon>Vertebrata</taxon>
        <taxon>Euteleostomi</taxon>
        <taxon>Actinopterygii</taxon>
        <taxon>Neopterygii</taxon>
        <taxon>Teleostei</taxon>
        <taxon>Neoteleostei</taxon>
        <taxon>Acanthomorphata</taxon>
        <taxon>Gobiaria</taxon>
        <taxon>Gobiiformes</taxon>
        <taxon>Gobioidei</taxon>
        <taxon>Gobiidae</taxon>
        <taxon>Gobiinae</taxon>
        <taxon>Knipowitschia</taxon>
    </lineage>
</organism>
<comment type="subcellular location">
    <subcellularLocation>
        <location evidence="1">Membrane</location>
        <topology evidence="1">Multi-pass membrane protein</topology>
    </subcellularLocation>
</comment>
<evidence type="ECO:0000256" key="9">
    <source>
        <dbReference type="RuleBase" id="RU000688"/>
    </source>
</evidence>
<proteinExistence type="inferred from homology"/>
<evidence type="ECO:0000256" key="1">
    <source>
        <dbReference type="ARBA" id="ARBA00004141"/>
    </source>
</evidence>
<keyword evidence="8 9" id="KW-0807">Transducer</keyword>
<keyword evidence="5 10" id="KW-0472">Membrane</keyword>
<keyword evidence="13" id="KW-1185">Reference proteome</keyword>
<keyword evidence="2 9" id="KW-0812">Transmembrane</keyword>
<evidence type="ECO:0000256" key="3">
    <source>
        <dbReference type="ARBA" id="ARBA00022989"/>
    </source>
</evidence>
<evidence type="ECO:0000256" key="5">
    <source>
        <dbReference type="ARBA" id="ARBA00023136"/>
    </source>
</evidence>
<feature type="transmembrane region" description="Helical" evidence="10">
    <location>
        <begin position="59"/>
        <end position="80"/>
    </location>
</feature>
<feature type="transmembrane region" description="Helical" evidence="10">
    <location>
        <begin position="23"/>
        <end position="47"/>
    </location>
</feature>
<evidence type="ECO:0000259" key="11">
    <source>
        <dbReference type="PROSITE" id="PS50262"/>
    </source>
</evidence>
<keyword evidence="6 9" id="KW-0675">Receptor</keyword>
<dbReference type="AlphaFoldDB" id="A0AAV2L3U6"/>
<evidence type="ECO:0000313" key="12">
    <source>
        <dbReference type="EMBL" id="CAL1597088.1"/>
    </source>
</evidence>
<dbReference type="GO" id="GO:0004930">
    <property type="term" value="F:G protein-coupled receptor activity"/>
    <property type="evidence" value="ECO:0007669"/>
    <property type="project" value="UniProtKB-KW"/>
</dbReference>
<evidence type="ECO:0000256" key="7">
    <source>
        <dbReference type="ARBA" id="ARBA00023180"/>
    </source>
</evidence>
<evidence type="ECO:0000256" key="2">
    <source>
        <dbReference type="ARBA" id="ARBA00022692"/>
    </source>
</evidence>
<dbReference type="Pfam" id="PF00001">
    <property type="entry name" value="7tm_1"/>
    <property type="match status" value="1"/>
</dbReference>
<protein>
    <recommendedName>
        <fullName evidence="11">G-protein coupled receptors family 1 profile domain-containing protein</fullName>
    </recommendedName>
</protein>
<dbReference type="GO" id="GO:0035025">
    <property type="term" value="P:positive regulation of Rho protein signal transduction"/>
    <property type="evidence" value="ECO:0007669"/>
    <property type="project" value="TreeGrafter"/>
</dbReference>
<dbReference type="PROSITE" id="PS50262">
    <property type="entry name" value="G_PROTEIN_RECEP_F1_2"/>
    <property type="match status" value="1"/>
</dbReference>
<dbReference type="InterPro" id="IPR000276">
    <property type="entry name" value="GPCR_Rhodpsn"/>
</dbReference>
<dbReference type="PANTHER" id="PTHR24232">
    <property type="entry name" value="G-PROTEIN COUPLED RECEPTOR"/>
    <property type="match status" value="1"/>
</dbReference>
<dbReference type="Gene3D" id="1.20.1070.10">
    <property type="entry name" value="Rhodopsin 7-helix transmembrane proteins"/>
    <property type="match status" value="1"/>
</dbReference>
<evidence type="ECO:0000256" key="10">
    <source>
        <dbReference type="SAM" id="Phobius"/>
    </source>
</evidence>
<evidence type="ECO:0000313" key="13">
    <source>
        <dbReference type="Proteomes" id="UP001497482"/>
    </source>
</evidence>
<reference evidence="12 13" key="1">
    <citation type="submission" date="2024-04" db="EMBL/GenBank/DDBJ databases">
        <authorList>
            <person name="Waldvogel A.-M."/>
            <person name="Schoenle A."/>
        </authorList>
    </citation>
    <scope>NUCLEOTIDE SEQUENCE [LARGE SCALE GENOMIC DNA]</scope>
</reference>
<evidence type="ECO:0000256" key="4">
    <source>
        <dbReference type="ARBA" id="ARBA00023040"/>
    </source>
</evidence>
<keyword evidence="4 9" id="KW-0297">G-protein coupled receptor</keyword>
<keyword evidence="7" id="KW-0325">Glycoprotein</keyword>
<dbReference type="Proteomes" id="UP001497482">
    <property type="component" value="Chromosome 21"/>
</dbReference>
<dbReference type="PRINTS" id="PR01157">
    <property type="entry name" value="P2YPURNOCPTR"/>
</dbReference>
<feature type="domain" description="G-protein coupled receptors family 1 profile" evidence="11">
    <location>
        <begin position="39"/>
        <end position="142"/>
    </location>
</feature>
<evidence type="ECO:0000256" key="8">
    <source>
        <dbReference type="ARBA" id="ARBA00023224"/>
    </source>
</evidence>
<dbReference type="InterPro" id="IPR017452">
    <property type="entry name" value="GPCR_Rhodpsn_7TM"/>
</dbReference>
<dbReference type="PANTHER" id="PTHR24232:SF105">
    <property type="entry name" value="URACIL NUCLEOTIDE_CYSTEINYL LEUKOTRIENE RECEPTOR-LIKE"/>
    <property type="match status" value="1"/>
</dbReference>
<dbReference type="EMBL" id="OZ035843">
    <property type="protein sequence ID" value="CAL1597088.1"/>
    <property type="molecule type" value="Genomic_DNA"/>
</dbReference>
<sequence length="142" mass="16057">MNMSEKEEEWKSWHFRGSTGENIAFAAFYILVLVFAVPGNTLALWAFSKQKSSSPSKVFLCHLAIADLSYVLLLPMRVVYHLNDSLWPLGHVLCQLGGFLFYLNMYCSIYLMSLISLDRCLSVVLPLKSRAGSQEEAVKKTD</sequence>
<accession>A0AAV2L3U6</accession>
<dbReference type="PROSITE" id="PS00237">
    <property type="entry name" value="G_PROTEIN_RECEP_F1_1"/>
    <property type="match status" value="1"/>
</dbReference>
<keyword evidence="3 10" id="KW-1133">Transmembrane helix</keyword>
<dbReference type="GO" id="GO:0007200">
    <property type="term" value="P:phospholipase C-activating G protein-coupled receptor signaling pathway"/>
    <property type="evidence" value="ECO:0007669"/>
    <property type="project" value="TreeGrafter"/>
</dbReference>
<name>A0AAV2L3U6_KNICA</name>
<comment type="similarity">
    <text evidence="9">Belongs to the G-protein coupled receptor 1 family.</text>
</comment>
<gene>
    <name evidence="12" type="ORF">KC01_LOCUS25652</name>
</gene>
<dbReference type="GO" id="GO:0005886">
    <property type="term" value="C:plasma membrane"/>
    <property type="evidence" value="ECO:0007669"/>
    <property type="project" value="TreeGrafter"/>
</dbReference>
<evidence type="ECO:0000256" key="6">
    <source>
        <dbReference type="ARBA" id="ARBA00023170"/>
    </source>
</evidence>
<dbReference type="PRINTS" id="PR00237">
    <property type="entry name" value="GPCRRHODOPSN"/>
</dbReference>
<feature type="transmembrane region" description="Helical" evidence="10">
    <location>
        <begin position="86"/>
        <end position="111"/>
    </location>
</feature>